<proteinExistence type="predicted"/>
<keyword evidence="4" id="KW-1185">Reference proteome</keyword>
<dbReference type="EMBL" id="VJZD01000173">
    <property type="protein sequence ID" value="MPY35690.1"/>
    <property type="molecule type" value="Genomic_DNA"/>
</dbReference>
<dbReference type="SMART" id="SM00450">
    <property type="entry name" value="RHOD"/>
    <property type="match status" value="1"/>
</dbReference>
<dbReference type="AlphaFoldDB" id="A0A5N8VKB6"/>
<dbReference type="PANTHER" id="PTHR43031:SF1">
    <property type="entry name" value="PYRIDINE NUCLEOTIDE-DISULPHIDE OXIDOREDUCTASE"/>
    <property type="match status" value="1"/>
</dbReference>
<evidence type="ECO:0000256" key="1">
    <source>
        <dbReference type="SAM" id="MobiDB-lite"/>
    </source>
</evidence>
<protein>
    <submittedName>
        <fullName evidence="3">Rhodanese-like domain-containing protein</fullName>
    </submittedName>
</protein>
<name>A0A5N8VKB6_9ACTN</name>
<dbReference type="Gene3D" id="3.40.250.10">
    <property type="entry name" value="Rhodanese-like domain"/>
    <property type="match status" value="1"/>
</dbReference>
<organism evidence="3 4">
    <name type="scientific">Streptomyces adustus</name>
    <dbReference type="NCBI Taxonomy" id="1609272"/>
    <lineage>
        <taxon>Bacteria</taxon>
        <taxon>Bacillati</taxon>
        <taxon>Actinomycetota</taxon>
        <taxon>Actinomycetes</taxon>
        <taxon>Kitasatosporales</taxon>
        <taxon>Streptomycetaceae</taxon>
        <taxon>Streptomyces</taxon>
    </lineage>
</organism>
<sequence length="122" mass="12686">MMSLFSQGEKRVTVKEAHRRTQGAHAPAVLLDVRERGEWDAGRAPGAMHAPLSALVAGAALPQAAQGRSLVVICRSGNRSQQAVELLRARGADAVDVKGGMQQWAGAGYSVLDGSGNEGLVA</sequence>
<dbReference type="PANTHER" id="PTHR43031">
    <property type="entry name" value="FAD-DEPENDENT OXIDOREDUCTASE"/>
    <property type="match status" value="1"/>
</dbReference>
<gene>
    <name evidence="3" type="ORF">FNH09_31995</name>
</gene>
<dbReference type="Proteomes" id="UP000325849">
    <property type="component" value="Unassembled WGS sequence"/>
</dbReference>
<comment type="caution">
    <text evidence="3">The sequence shown here is derived from an EMBL/GenBank/DDBJ whole genome shotgun (WGS) entry which is preliminary data.</text>
</comment>
<reference evidence="3 4" key="1">
    <citation type="submission" date="2019-07" db="EMBL/GenBank/DDBJ databases">
        <title>New species of Amycolatopsis and Streptomyces.</title>
        <authorList>
            <person name="Duangmal K."/>
            <person name="Teo W.F.A."/>
            <person name="Lipun K."/>
        </authorList>
    </citation>
    <scope>NUCLEOTIDE SEQUENCE [LARGE SCALE GENOMIC DNA]</scope>
    <source>
        <strain evidence="3 4">NBRC 109810</strain>
    </source>
</reference>
<accession>A0A5N8VKB6</accession>
<feature type="domain" description="Rhodanese" evidence="2">
    <location>
        <begin position="24"/>
        <end position="113"/>
    </location>
</feature>
<evidence type="ECO:0000313" key="3">
    <source>
        <dbReference type="EMBL" id="MPY35690.1"/>
    </source>
</evidence>
<evidence type="ECO:0000313" key="4">
    <source>
        <dbReference type="Proteomes" id="UP000325849"/>
    </source>
</evidence>
<dbReference type="PROSITE" id="PS50206">
    <property type="entry name" value="RHODANESE_3"/>
    <property type="match status" value="1"/>
</dbReference>
<dbReference type="SUPFAM" id="SSF52821">
    <property type="entry name" value="Rhodanese/Cell cycle control phosphatase"/>
    <property type="match status" value="1"/>
</dbReference>
<evidence type="ECO:0000259" key="2">
    <source>
        <dbReference type="PROSITE" id="PS50206"/>
    </source>
</evidence>
<dbReference type="InterPro" id="IPR036873">
    <property type="entry name" value="Rhodanese-like_dom_sf"/>
</dbReference>
<dbReference type="InterPro" id="IPR050229">
    <property type="entry name" value="GlpE_sulfurtransferase"/>
</dbReference>
<dbReference type="InterPro" id="IPR001763">
    <property type="entry name" value="Rhodanese-like_dom"/>
</dbReference>
<feature type="region of interest" description="Disordered" evidence="1">
    <location>
        <begin position="1"/>
        <end position="26"/>
    </location>
</feature>
<dbReference type="Pfam" id="PF00581">
    <property type="entry name" value="Rhodanese"/>
    <property type="match status" value="1"/>
</dbReference>